<dbReference type="InterPro" id="IPR034683">
    <property type="entry name" value="IspD/TarI"/>
</dbReference>
<keyword evidence="6 7" id="KW-0414">Isoprene biosynthesis</keyword>
<evidence type="ECO:0000256" key="6">
    <source>
        <dbReference type="ARBA" id="ARBA00023229"/>
    </source>
</evidence>
<protein>
    <recommendedName>
        <fullName evidence="7">2-C-methyl-D-erythritol 4-phosphate cytidylyltransferase</fullName>
        <ecNumber evidence="7">2.7.7.60</ecNumber>
    </recommendedName>
    <alternativeName>
        <fullName evidence="7">4-diphosphocytidyl-2C-methyl-D-erythritol synthase</fullName>
    </alternativeName>
    <alternativeName>
        <fullName evidence="7">MEP cytidylyltransferase</fullName>
        <shortName evidence="7">MCT</shortName>
    </alternativeName>
</protein>
<evidence type="ECO:0000313" key="8">
    <source>
        <dbReference type="EMBL" id="QCI23572.1"/>
    </source>
</evidence>
<dbReference type="InterPro" id="IPR029044">
    <property type="entry name" value="Nucleotide-diphossugar_trans"/>
</dbReference>
<dbReference type="InterPro" id="IPR050088">
    <property type="entry name" value="IspD/TarI_cytidylyltransf_bact"/>
</dbReference>
<dbReference type="InterPro" id="IPR018294">
    <property type="entry name" value="ISPD_synthase_CS"/>
</dbReference>
<evidence type="ECO:0000256" key="7">
    <source>
        <dbReference type="HAMAP-Rule" id="MF_00108"/>
    </source>
</evidence>
<dbReference type="PANTHER" id="PTHR32125:SF4">
    <property type="entry name" value="2-C-METHYL-D-ERYTHRITOL 4-PHOSPHATE CYTIDYLYLTRANSFERASE, CHLOROPLASTIC"/>
    <property type="match status" value="1"/>
</dbReference>
<evidence type="ECO:0000256" key="1">
    <source>
        <dbReference type="ARBA" id="ARBA00001282"/>
    </source>
</evidence>
<dbReference type="OrthoDB" id="9806837at2"/>
<dbReference type="PANTHER" id="PTHR32125">
    <property type="entry name" value="2-C-METHYL-D-ERYTHRITOL 4-PHOSPHATE CYTIDYLYLTRANSFERASE, CHLOROPLASTIC"/>
    <property type="match status" value="1"/>
</dbReference>
<feature type="site" description="Transition state stabilizer" evidence="7">
    <location>
        <position position="23"/>
    </location>
</feature>
<dbReference type="Pfam" id="PF01128">
    <property type="entry name" value="IspD"/>
    <property type="match status" value="1"/>
</dbReference>
<proteinExistence type="inferred from homology"/>
<dbReference type="PROSITE" id="PS01295">
    <property type="entry name" value="ISPD"/>
    <property type="match status" value="1"/>
</dbReference>
<dbReference type="Proteomes" id="UP000298566">
    <property type="component" value="Chromosome"/>
</dbReference>
<dbReference type="EC" id="2.7.7.60" evidence="7"/>
<dbReference type="EMBL" id="CP033004">
    <property type="protein sequence ID" value="QCI23572.1"/>
    <property type="molecule type" value="Genomic_DNA"/>
</dbReference>
<dbReference type="HAMAP" id="MF_00108">
    <property type="entry name" value="IspD"/>
    <property type="match status" value="1"/>
</dbReference>
<evidence type="ECO:0000313" key="9">
    <source>
        <dbReference type="Proteomes" id="UP000298566"/>
    </source>
</evidence>
<feature type="site" description="Positions MEP for the nucleophilic attack" evidence="7">
    <location>
        <position position="159"/>
    </location>
</feature>
<dbReference type="NCBIfam" id="TIGR00453">
    <property type="entry name" value="ispD"/>
    <property type="match status" value="1"/>
</dbReference>
<dbReference type="AlphaFoldDB" id="A0A4D6Y1T6"/>
<comment type="pathway">
    <text evidence="2 7">Isoprenoid biosynthesis; isopentenyl diphosphate biosynthesis via DXP pathway; isopentenyl diphosphate from 1-deoxy-D-xylulose 5-phosphate: step 2/6.</text>
</comment>
<dbReference type="CDD" id="cd02516">
    <property type="entry name" value="CDP-ME_synthetase"/>
    <property type="match status" value="1"/>
</dbReference>
<dbReference type="GO" id="GO:0050518">
    <property type="term" value="F:2-C-methyl-D-erythritol 4-phosphate cytidylyltransferase activity"/>
    <property type="evidence" value="ECO:0007669"/>
    <property type="project" value="UniProtKB-UniRule"/>
</dbReference>
<comment type="catalytic activity">
    <reaction evidence="1 7">
        <text>2-C-methyl-D-erythritol 4-phosphate + CTP + H(+) = 4-CDP-2-C-methyl-D-erythritol + diphosphate</text>
        <dbReference type="Rhea" id="RHEA:13429"/>
        <dbReference type="ChEBI" id="CHEBI:15378"/>
        <dbReference type="ChEBI" id="CHEBI:33019"/>
        <dbReference type="ChEBI" id="CHEBI:37563"/>
        <dbReference type="ChEBI" id="CHEBI:57823"/>
        <dbReference type="ChEBI" id="CHEBI:58262"/>
        <dbReference type="EC" id="2.7.7.60"/>
    </reaction>
</comment>
<dbReference type="SUPFAM" id="SSF53448">
    <property type="entry name" value="Nucleotide-diphospho-sugar transferases"/>
    <property type="match status" value="1"/>
</dbReference>
<accession>A0A4D6Y1T6</accession>
<evidence type="ECO:0000256" key="3">
    <source>
        <dbReference type="ARBA" id="ARBA00009789"/>
    </source>
</evidence>
<dbReference type="InterPro" id="IPR001228">
    <property type="entry name" value="IspD"/>
</dbReference>
<organism evidence="8 9">
    <name type="scientific">Buchnera aphidicola subsp. Melaphis rhois</name>
    <dbReference type="NCBI Taxonomy" id="118103"/>
    <lineage>
        <taxon>Bacteria</taxon>
        <taxon>Pseudomonadati</taxon>
        <taxon>Pseudomonadota</taxon>
        <taxon>Gammaproteobacteria</taxon>
        <taxon>Enterobacterales</taxon>
        <taxon>Erwiniaceae</taxon>
        <taxon>Buchnera</taxon>
    </lineage>
</organism>
<dbReference type="Gene3D" id="3.90.550.10">
    <property type="entry name" value="Spore Coat Polysaccharide Biosynthesis Protein SpsA, Chain A"/>
    <property type="match status" value="1"/>
</dbReference>
<feature type="site" description="Transition state stabilizer" evidence="7">
    <location>
        <position position="30"/>
    </location>
</feature>
<comment type="subunit">
    <text evidence="7">Homodimer.</text>
</comment>
<gene>
    <name evidence="7" type="primary">ispD</name>
    <name evidence="8" type="ORF">D9V73_01950</name>
</gene>
<dbReference type="GO" id="GO:0019288">
    <property type="term" value="P:isopentenyl diphosphate biosynthetic process, methylerythritol 4-phosphate pathway"/>
    <property type="evidence" value="ECO:0007669"/>
    <property type="project" value="UniProtKB-UniRule"/>
</dbReference>
<keyword evidence="4 7" id="KW-0808">Transferase</keyword>
<evidence type="ECO:0000256" key="5">
    <source>
        <dbReference type="ARBA" id="ARBA00022695"/>
    </source>
</evidence>
<keyword evidence="5 7" id="KW-0548">Nucleotidyltransferase</keyword>
<evidence type="ECO:0000256" key="4">
    <source>
        <dbReference type="ARBA" id="ARBA00022679"/>
    </source>
</evidence>
<dbReference type="FunFam" id="3.90.550.10:FF:000003">
    <property type="entry name" value="2-C-methyl-D-erythritol 4-phosphate cytidylyltransferase"/>
    <property type="match status" value="1"/>
</dbReference>
<comment type="function">
    <text evidence="7">Catalyzes the formation of 4-diphosphocytidyl-2-C-methyl-D-erythritol from CTP and 2-C-methyl-D-erythritol 4-phosphate (MEP).</text>
</comment>
<dbReference type="UniPathway" id="UPA00056">
    <property type="reaction ID" value="UER00093"/>
</dbReference>
<comment type="similarity">
    <text evidence="3 7">Belongs to the IspD/TarI cytidylyltransferase family. IspD subfamily.</text>
</comment>
<evidence type="ECO:0000256" key="2">
    <source>
        <dbReference type="ARBA" id="ARBA00004787"/>
    </source>
</evidence>
<reference evidence="8 9" key="1">
    <citation type="submission" date="2018-10" db="EMBL/GenBank/DDBJ databases">
        <title>Comparative functional genomics of the obligate endosymbiont Buchnera aphidicola.</title>
        <authorList>
            <person name="Chong R.A."/>
        </authorList>
    </citation>
    <scope>NUCLEOTIDE SEQUENCE [LARGE SCALE GENOMIC DNA]</scope>
    <source>
        <strain evidence="8 9">Mrh</strain>
    </source>
</reference>
<sequence length="238" mass="26334">MNTISSYCSKVVAVIPAAGIGSRMLLNIPKQYIKVRGRTILEHSIKLLLVNSTIKKIIIVLDKNDAFFNKLSIASHPKVVSVIGGKFRSCSVLAGILAINDADWVIVHDSVRPYLSVSDLNKIIFLVQNSKIGGILASPMHNTIKYSLDSSNVLFTINRNKLWNALTPQCFPVKLLLACLRKAIKDGLNITDEAVAMEYCGYYPKLVRGSSSNIKITYPEDISLFNFYLEKNVLSGKT</sequence>
<dbReference type="RefSeq" id="WP_158336779.1">
    <property type="nucleotide sequence ID" value="NZ_CP033004.1"/>
</dbReference>
<name>A0A4D6Y1T6_BUCMH</name>
<feature type="site" description="Positions MEP for the nucleophilic attack" evidence="7">
    <location>
        <position position="215"/>
    </location>
</feature>